<dbReference type="RefSeq" id="WP_064222530.1">
    <property type="nucleotide sequence ID" value="NZ_CANKZB010000002.1"/>
</dbReference>
<evidence type="ECO:0000256" key="1">
    <source>
        <dbReference type="SAM" id="MobiDB-lite"/>
    </source>
</evidence>
<name>A0AAE2VXQ7_9RHOB</name>
<feature type="region of interest" description="Disordered" evidence="1">
    <location>
        <begin position="75"/>
        <end position="96"/>
    </location>
</feature>
<protein>
    <submittedName>
        <fullName evidence="2">Uncharacterized protein</fullName>
    </submittedName>
</protein>
<feature type="compositionally biased region" description="Polar residues" evidence="1">
    <location>
        <begin position="81"/>
        <end position="96"/>
    </location>
</feature>
<keyword evidence="3" id="KW-1185">Reference proteome</keyword>
<evidence type="ECO:0000313" key="2">
    <source>
        <dbReference type="EMBL" id="MBM1713480.1"/>
    </source>
</evidence>
<accession>A0AAE2VXQ7</accession>
<dbReference type="AlphaFoldDB" id="A0AAE2VXQ7"/>
<comment type="caution">
    <text evidence="2">The sequence shown here is derived from an EMBL/GenBank/DDBJ whole genome shotgun (WGS) entry which is preliminary data.</text>
</comment>
<organism evidence="2 3">
    <name type="scientific">Sulfitobacter geojensis</name>
    <dbReference type="NCBI Taxonomy" id="1342299"/>
    <lineage>
        <taxon>Bacteria</taxon>
        <taxon>Pseudomonadati</taxon>
        <taxon>Pseudomonadota</taxon>
        <taxon>Alphaproteobacteria</taxon>
        <taxon>Rhodobacterales</taxon>
        <taxon>Roseobacteraceae</taxon>
        <taxon>Sulfitobacter</taxon>
    </lineage>
</organism>
<proteinExistence type="predicted"/>
<dbReference type="EMBL" id="JAFBRM010000001">
    <property type="protein sequence ID" value="MBM1713480.1"/>
    <property type="molecule type" value="Genomic_DNA"/>
</dbReference>
<gene>
    <name evidence="2" type="ORF">JQV55_07905</name>
</gene>
<sequence>MNAFSGINRFSFVRTGVVLGLAGFLAACGGGEMTVRDGPQAVHPSGSFLANGTYVALQGDNTAPAASCHHHTHKCHASSGHHYTSSANDGSTPIID</sequence>
<dbReference type="Proteomes" id="UP000732193">
    <property type="component" value="Unassembled WGS sequence"/>
</dbReference>
<evidence type="ECO:0000313" key="3">
    <source>
        <dbReference type="Proteomes" id="UP000732193"/>
    </source>
</evidence>
<reference evidence="2 3" key="1">
    <citation type="submission" date="2021-01" db="EMBL/GenBank/DDBJ databases">
        <title>Diatom-associated Roseobacters Show Island Model of Population Structure.</title>
        <authorList>
            <person name="Qu L."/>
            <person name="Feng X."/>
            <person name="Chen Y."/>
            <person name="Li L."/>
            <person name="Wang X."/>
            <person name="Hu Z."/>
            <person name="Wang H."/>
            <person name="Luo H."/>
        </authorList>
    </citation>
    <scope>NUCLEOTIDE SEQUENCE [LARGE SCALE GENOMIC DNA]</scope>
    <source>
        <strain evidence="2 3">TR60-84</strain>
    </source>
</reference>